<keyword evidence="2" id="KW-1185">Reference proteome</keyword>
<accession>A0A1G6C2C9</accession>
<gene>
    <name evidence="1" type="ORF">SAMN02910417_02012</name>
</gene>
<organism evidence="1 2">
    <name type="scientific">Eubacterium oxidoreducens</name>
    <dbReference type="NCBI Taxonomy" id="1732"/>
    <lineage>
        <taxon>Bacteria</taxon>
        <taxon>Bacillati</taxon>
        <taxon>Bacillota</taxon>
        <taxon>Clostridia</taxon>
        <taxon>Eubacteriales</taxon>
        <taxon>Eubacteriaceae</taxon>
        <taxon>Eubacterium</taxon>
    </lineage>
</organism>
<sequence length="41" mass="4788">MNFLRINPTSKCMCSCCLMDEFREDGFSYARRRGCLGMDKT</sequence>
<evidence type="ECO:0000313" key="1">
    <source>
        <dbReference type="EMBL" id="SDB27029.1"/>
    </source>
</evidence>
<dbReference type="AlphaFoldDB" id="A0A1G6C2C9"/>
<proteinExistence type="predicted"/>
<dbReference type="EMBL" id="FMXR01000014">
    <property type="protein sequence ID" value="SDB27029.1"/>
    <property type="molecule type" value="Genomic_DNA"/>
</dbReference>
<protein>
    <submittedName>
        <fullName evidence="1">Uncharacterized protein</fullName>
    </submittedName>
</protein>
<dbReference type="STRING" id="1732.SAMN02910417_02012"/>
<name>A0A1G6C2C9_EUBOX</name>
<reference evidence="1 2" key="1">
    <citation type="submission" date="2016-10" db="EMBL/GenBank/DDBJ databases">
        <authorList>
            <person name="de Groot N.N."/>
        </authorList>
    </citation>
    <scope>NUCLEOTIDE SEQUENCE [LARGE SCALE GENOMIC DNA]</scope>
    <source>
        <strain evidence="1 2">DSM 3217</strain>
    </source>
</reference>
<evidence type="ECO:0000313" key="2">
    <source>
        <dbReference type="Proteomes" id="UP000199228"/>
    </source>
</evidence>
<dbReference type="Proteomes" id="UP000199228">
    <property type="component" value="Unassembled WGS sequence"/>
</dbReference>